<evidence type="ECO:0000313" key="2">
    <source>
        <dbReference type="Proteomes" id="UP000324222"/>
    </source>
</evidence>
<accession>A0A5B7FEQ4</accession>
<sequence length="108" mass="12292">MFFFIKICFKSLKSLADLESSSNPTKEQGSPPSLHWCSHSSLSMVVVTAAVAFFPSCLKKARLWEERKHAAGKIRRAVGIKIVVKDNKMQYSNDEKDTEDNQSEERNR</sequence>
<proteinExistence type="predicted"/>
<reference evidence="1 2" key="1">
    <citation type="submission" date="2019-05" db="EMBL/GenBank/DDBJ databases">
        <title>Another draft genome of Portunus trituberculatus and its Hox gene families provides insights of decapod evolution.</title>
        <authorList>
            <person name="Jeong J.-H."/>
            <person name="Song I."/>
            <person name="Kim S."/>
            <person name="Choi T."/>
            <person name="Kim D."/>
            <person name="Ryu S."/>
            <person name="Kim W."/>
        </authorList>
    </citation>
    <scope>NUCLEOTIDE SEQUENCE [LARGE SCALE GENOMIC DNA]</scope>
    <source>
        <tissue evidence="1">Muscle</tissue>
    </source>
</reference>
<name>A0A5B7FEQ4_PORTR</name>
<protein>
    <submittedName>
        <fullName evidence="1">Uncharacterized protein</fullName>
    </submittedName>
</protein>
<dbReference type="Proteomes" id="UP000324222">
    <property type="component" value="Unassembled WGS sequence"/>
</dbReference>
<dbReference type="EMBL" id="VSRR010005624">
    <property type="protein sequence ID" value="MPC42954.1"/>
    <property type="molecule type" value="Genomic_DNA"/>
</dbReference>
<evidence type="ECO:0000313" key="1">
    <source>
        <dbReference type="EMBL" id="MPC42954.1"/>
    </source>
</evidence>
<gene>
    <name evidence="1" type="ORF">E2C01_036588</name>
</gene>
<keyword evidence="2" id="KW-1185">Reference proteome</keyword>
<organism evidence="1 2">
    <name type="scientific">Portunus trituberculatus</name>
    <name type="common">Swimming crab</name>
    <name type="synonym">Neptunus trituberculatus</name>
    <dbReference type="NCBI Taxonomy" id="210409"/>
    <lineage>
        <taxon>Eukaryota</taxon>
        <taxon>Metazoa</taxon>
        <taxon>Ecdysozoa</taxon>
        <taxon>Arthropoda</taxon>
        <taxon>Crustacea</taxon>
        <taxon>Multicrustacea</taxon>
        <taxon>Malacostraca</taxon>
        <taxon>Eumalacostraca</taxon>
        <taxon>Eucarida</taxon>
        <taxon>Decapoda</taxon>
        <taxon>Pleocyemata</taxon>
        <taxon>Brachyura</taxon>
        <taxon>Eubrachyura</taxon>
        <taxon>Portunoidea</taxon>
        <taxon>Portunidae</taxon>
        <taxon>Portuninae</taxon>
        <taxon>Portunus</taxon>
    </lineage>
</organism>
<dbReference type="AlphaFoldDB" id="A0A5B7FEQ4"/>
<comment type="caution">
    <text evidence="1">The sequence shown here is derived from an EMBL/GenBank/DDBJ whole genome shotgun (WGS) entry which is preliminary data.</text>
</comment>